<reference evidence="7 8" key="1">
    <citation type="submission" date="2019-04" db="EMBL/GenBank/DDBJ databases">
        <title>genome sequence of strain W3.</title>
        <authorList>
            <person name="Gao J."/>
            <person name="Sun J."/>
        </authorList>
    </citation>
    <scope>NUCLEOTIDE SEQUENCE [LARGE SCALE GENOMIC DNA]</scope>
    <source>
        <strain evidence="7 8">W3</strain>
    </source>
</reference>
<evidence type="ECO:0000256" key="1">
    <source>
        <dbReference type="ARBA" id="ARBA00011063"/>
    </source>
</evidence>
<protein>
    <recommendedName>
        <fullName evidence="2">protein-tyrosine-phosphatase</fullName>
        <ecNumber evidence="2">3.1.3.48</ecNumber>
    </recommendedName>
</protein>
<keyword evidence="3" id="KW-0378">Hydrolase</keyword>
<dbReference type="SMART" id="SM00226">
    <property type="entry name" value="LMWPc"/>
    <property type="match status" value="1"/>
</dbReference>
<dbReference type="SUPFAM" id="SSF52788">
    <property type="entry name" value="Phosphotyrosine protein phosphatases I"/>
    <property type="match status" value="1"/>
</dbReference>
<feature type="active site" description="Nucleophile" evidence="5">
    <location>
        <position position="10"/>
    </location>
</feature>
<accession>A0A4S8Q0E7</accession>
<dbReference type="Gene3D" id="3.40.50.2300">
    <property type="match status" value="1"/>
</dbReference>
<dbReference type="Pfam" id="PF01451">
    <property type="entry name" value="LMWPc"/>
    <property type="match status" value="1"/>
</dbReference>
<evidence type="ECO:0000256" key="2">
    <source>
        <dbReference type="ARBA" id="ARBA00013064"/>
    </source>
</evidence>
<dbReference type="PANTHER" id="PTHR11717:SF7">
    <property type="entry name" value="LOW MOLECULAR WEIGHT PHOSPHOTYROSINE PROTEIN PHOSPHATASE"/>
    <property type="match status" value="1"/>
</dbReference>
<proteinExistence type="inferred from homology"/>
<evidence type="ECO:0000256" key="5">
    <source>
        <dbReference type="PIRSR" id="PIRSR617867-1"/>
    </source>
</evidence>
<dbReference type="PRINTS" id="PR00719">
    <property type="entry name" value="LMWPTPASE"/>
</dbReference>
<dbReference type="InterPro" id="IPR050438">
    <property type="entry name" value="LMW_PTPase"/>
</dbReference>
<keyword evidence="4" id="KW-0904">Protein phosphatase</keyword>
<evidence type="ECO:0000259" key="6">
    <source>
        <dbReference type="SMART" id="SM00226"/>
    </source>
</evidence>
<dbReference type="InterPro" id="IPR017867">
    <property type="entry name" value="Tyr_phospatase_low_mol_wt"/>
</dbReference>
<evidence type="ECO:0000313" key="7">
    <source>
        <dbReference type="EMBL" id="THV37410.1"/>
    </source>
</evidence>
<feature type="active site" evidence="5">
    <location>
        <position position="16"/>
    </location>
</feature>
<evidence type="ECO:0000313" key="8">
    <source>
        <dbReference type="Proteomes" id="UP000307378"/>
    </source>
</evidence>
<feature type="active site" description="Proton donor" evidence="5">
    <location>
        <position position="124"/>
    </location>
</feature>
<dbReference type="EC" id="3.1.3.48" evidence="2"/>
<gene>
    <name evidence="7" type="ORF">FAA86_07425</name>
</gene>
<dbReference type="InterPro" id="IPR023485">
    <property type="entry name" value="Ptyr_pPase"/>
</dbReference>
<evidence type="ECO:0000256" key="3">
    <source>
        <dbReference type="ARBA" id="ARBA00022801"/>
    </source>
</evidence>
<dbReference type="GO" id="GO:0004725">
    <property type="term" value="F:protein tyrosine phosphatase activity"/>
    <property type="evidence" value="ECO:0007669"/>
    <property type="project" value="UniProtKB-EC"/>
</dbReference>
<comment type="caution">
    <text evidence="7">The sequence shown here is derived from an EMBL/GenBank/DDBJ whole genome shotgun (WGS) entry which is preliminary data.</text>
</comment>
<organism evidence="7 8">
    <name type="scientific">Rhizobium rosettiformans W3</name>
    <dbReference type="NCBI Taxonomy" id="538378"/>
    <lineage>
        <taxon>Bacteria</taxon>
        <taxon>Pseudomonadati</taxon>
        <taxon>Pseudomonadota</taxon>
        <taxon>Alphaproteobacteria</taxon>
        <taxon>Hyphomicrobiales</taxon>
        <taxon>Rhizobiaceae</taxon>
        <taxon>Rhizobium/Agrobacterium group</taxon>
        <taxon>Rhizobium</taxon>
    </lineage>
</organism>
<dbReference type="InterPro" id="IPR036196">
    <property type="entry name" value="Ptyr_pPase_sf"/>
</dbReference>
<dbReference type="CDD" id="cd16343">
    <property type="entry name" value="LMWPTP"/>
    <property type="match status" value="1"/>
</dbReference>
<dbReference type="Proteomes" id="UP000307378">
    <property type="component" value="Unassembled WGS sequence"/>
</dbReference>
<dbReference type="RefSeq" id="WP_136539422.1">
    <property type="nucleotide sequence ID" value="NZ_STGU01000003.1"/>
</dbReference>
<comment type="similarity">
    <text evidence="1">Belongs to the low molecular weight phosphotyrosine protein phosphatase family.</text>
</comment>
<sequence length="152" mass="16348">MPAPSILFVCLGNICRSPLAEGIYRHLTAGARQTPVIASAGTGDWHVGSPPDRRSIKIAAAKGIDISRQRARQVKPHDFHDFELVVAMDGSNLARLKALRPESATAELHLFADLAFGTGEDVPDPYHGDLADFEEVYSMLFAGCSAVVSKFG</sequence>
<evidence type="ECO:0000256" key="4">
    <source>
        <dbReference type="ARBA" id="ARBA00022912"/>
    </source>
</evidence>
<dbReference type="AlphaFoldDB" id="A0A4S8Q0E7"/>
<name>A0A4S8Q0E7_9HYPH</name>
<dbReference type="PANTHER" id="PTHR11717">
    <property type="entry name" value="LOW MOLECULAR WEIGHT PROTEIN TYROSINE PHOSPHATASE"/>
    <property type="match status" value="1"/>
</dbReference>
<feature type="domain" description="Phosphotyrosine protein phosphatase I" evidence="6">
    <location>
        <begin position="4"/>
        <end position="150"/>
    </location>
</feature>
<dbReference type="EMBL" id="STGU01000003">
    <property type="protein sequence ID" value="THV37410.1"/>
    <property type="molecule type" value="Genomic_DNA"/>
</dbReference>